<evidence type="ECO:0000313" key="1">
    <source>
        <dbReference type="EMBL" id="UTF52304.1"/>
    </source>
</evidence>
<proteinExistence type="predicted"/>
<name>A0A9E7N5V9_9EURY</name>
<evidence type="ECO:0000313" key="2">
    <source>
        <dbReference type="Proteomes" id="UP001056855"/>
    </source>
</evidence>
<organism evidence="1 2">
    <name type="scientific">Natronosalvus rutilus</name>
    <dbReference type="NCBI Taxonomy" id="2953753"/>
    <lineage>
        <taxon>Archaea</taxon>
        <taxon>Methanobacteriati</taxon>
        <taxon>Methanobacteriota</taxon>
        <taxon>Stenosarchaea group</taxon>
        <taxon>Halobacteria</taxon>
        <taxon>Halobacteriales</taxon>
        <taxon>Natrialbaceae</taxon>
        <taxon>Natronosalvus</taxon>
    </lineage>
</organism>
<dbReference type="AlphaFoldDB" id="A0A9E7N5V9"/>
<dbReference type="EMBL" id="CP100355">
    <property type="protein sequence ID" value="UTF52304.1"/>
    <property type="molecule type" value="Genomic_DNA"/>
</dbReference>
<dbReference type="Gene3D" id="3.10.180.10">
    <property type="entry name" value="2,3-Dihydroxybiphenyl 1,2-Dioxygenase, domain 1"/>
    <property type="match status" value="1"/>
</dbReference>
<dbReference type="KEGG" id="sawl:NGM29_10930"/>
<dbReference type="GeneID" id="73290566"/>
<dbReference type="InterPro" id="IPR029068">
    <property type="entry name" value="Glyas_Bleomycin-R_OHBP_Dase"/>
</dbReference>
<dbReference type="SUPFAM" id="SSF54593">
    <property type="entry name" value="Glyoxalase/Bleomycin resistance protein/Dihydroxybiphenyl dioxygenase"/>
    <property type="match status" value="1"/>
</dbReference>
<accession>A0A9E7N5V9</accession>
<dbReference type="Proteomes" id="UP001056855">
    <property type="component" value="Chromosome"/>
</dbReference>
<dbReference type="RefSeq" id="WP_254156172.1">
    <property type="nucleotide sequence ID" value="NZ_CP100355.1"/>
</dbReference>
<protein>
    <submittedName>
        <fullName evidence="1">Uncharacterized protein</fullName>
    </submittedName>
</protein>
<gene>
    <name evidence="1" type="ORF">NGM29_10930</name>
</gene>
<sequence>MPQSTLFHLHFNTPSVGEAANRLERAGLPLDQRFGSVRGEGVSLGPTDEIPEGFRFKLQVHQRGGVNVTLAPGRRPHFDHLGLIVPDFEAALERSESRGWSVRRNERRTFVMTPWEFRVEVHPSDGEGVADLGDVSECRLEETVLRLPETDAARAAVADVFGDIPALRIEPGESVWVETFVLVTSRTSRKVAVAELLDA</sequence>
<keyword evidence="2" id="KW-1185">Reference proteome</keyword>
<reference evidence="1" key="1">
    <citation type="submission" date="2022-06" db="EMBL/GenBank/DDBJ databases">
        <title>Diverse halophilic archaea isolated from saline environments.</title>
        <authorList>
            <person name="Cui H.-L."/>
        </authorList>
    </citation>
    <scope>NUCLEOTIDE SEQUENCE</scope>
    <source>
        <strain evidence="1">WLHS1</strain>
    </source>
</reference>